<keyword evidence="10" id="KW-1185">Reference proteome</keyword>
<dbReference type="Pfam" id="PF07653">
    <property type="entry name" value="SH3_2"/>
    <property type="match status" value="1"/>
</dbReference>
<dbReference type="InterPro" id="IPR001452">
    <property type="entry name" value="SH3_domain"/>
</dbReference>
<evidence type="ECO:0000256" key="4">
    <source>
        <dbReference type="PROSITE-ProRule" id="PRU00192"/>
    </source>
</evidence>
<gene>
    <name evidence="9" type="ORF">HOLleu_39538</name>
</gene>
<dbReference type="Proteomes" id="UP001152320">
    <property type="component" value="Chromosome 21"/>
</dbReference>
<evidence type="ECO:0000256" key="5">
    <source>
        <dbReference type="SAM" id="MobiDB-lite"/>
    </source>
</evidence>
<dbReference type="PRINTS" id="PR00401">
    <property type="entry name" value="SH2DOMAIN"/>
</dbReference>
<reference evidence="9" key="1">
    <citation type="submission" date="2021-10" db="EMBL/GenBank/DDBJ databases">
        <title>Tropical sea cucumber genome reveals ecological adaptation and Cuvierian tubules defense mechanism.</title>
        <authorList>
            <person name="Chen T."/>
        </authorList>
    </citation>
    <scope>NUCLEOTIDE SEQUENCE</scope>
    <source>
        <strain evidence="9">Nanhai2018</strain>
        <tissue evidence="9">Muscle</tissue>
    </source>
</reference>
<dbReference type="AlphaFoldDB" id="A0A9Q1BD08"/>
<evidence type="ECO:0000313" key="9">
    <source>
        <dbReference type="EMBL" id="KAJ8022130.1"/>
    </source>
</evidence>
<evidence type="ECO:0000256" key="3">
    <source>
        <dbReference type="PROSITE-ProRule" id="PRU00191"/>
    </source>
</evidence>
<evidence type="ECO:0000259" key="6">
    <source>
        <dbReference type="PROSITE" id="PS50001"/>
    </source>
</evidence>
<dbReference type="OrthoDB" id="445896at2759"/>
<dbReference type="InterPro" id="IPR000980">
    <property type="entry name" value="SH2"/>
</dbReference>
<evidence type="ECO:0000259" key="8">
    <source>
        <dbReference type="PROSITE" id="PS50017"/>
    </source>
</evidence>
<comment type="caution">
    <text evidence="9">The sequence shown here is derived from an EMBL/GenBank/DDBJ whole genome shotgun (WGS) entry which is preliminary data.</text>
</comment>
<dbReference type="Gene3D" id="1.10.533.10">
    <property type="entry name" value="Death Domain, Fas"/>
    <property type="match status" value="1"/>
</dbReference>
<name>A0A9Q1BD08_HOLLE</name>
<evidence type="ECO:0000259" key="7">
    <source>
        <dbReference type="PROSITE" id="PS50002"/>
    </source>
</evidence>
<dbReference type="Gene3D" id="2.30.30.40">
    <property type="entry name" value="SH3 Domains"/>
    <property type="match status" value="1"/>
</dbReference>
<dbReference type="InterPro" id="IPR011029">
    <property type="entry name" value="DEATH-like_dom_sf"/>
</dbReference>
<dbReference type="PROSITE" id="PS50017">
    <property type="entry name" value="DEATH_DOMAIN"/>
    <property type="match status" value="1"/>
</dbReference>
<dbReference type="SUPFAM" id="SSF47986">
    <property type="entry name" value="DEATH domain"/>
    <property type="match status" value="1"/>
</dbReference>
<dbReference type="InterPro" id="IPR000488">
    <property type="entry name" value="Death_dom"/>
</dbReference>
<dbReference type="SUPFAM" id="SSF55550">
    <property type="entry name" value="SH2 domain"/>
    <property type="match status" value="1"/>
</dbReference>
<feature type="compositionally biased region" description="Polar residues" evidence="5">
    <location>
        <begin position="144"/>
        <end position="173"/>
    </location>
</feature>
<dbReference type="EMBL" id="JAIZAY010000021">
    <property type="protein sequence ID" value="KAJ8022130.1"/>
    <property type="molecule type" value="Genomic_DNA"/>
</dbReference>
<dbReference type="SUPFAM" id="SSF50044">
    <property type="entry name" value="SH3-domain"/>
    <property type="match status" value="1"/>
</dbReference>
<dbReference type="PROSITE" id="PS50002">
    <property type="entry name" value="SH3"/>
    <property type="match status" value="1"/>
</dbReference>
<evidence type="ECO:0000256" key="2">
    <source>
        <dbReference type="ARBA" id="ARBA00022999"/>
    </source>
</evidence>
<dbReference type="InterPro" id="IPR036860">
    <property type="entry name" value="SH2_dom_sf"/>
</dbReference>
<sequence length="503" mass="57898">MDLKETFRKDWRNAFSNAPLPDLSCLRTGDTWESLIEDELDLERKQKEAQQALDQIVFCVKWVKEKKEEIERLIPDDQDIDYANWIHPAESEDRYYNVHEQRTPKFSDIGRSQTEPVLPIQRSSQKEDFQLRRPPQAAPRSSVKARNSLKQTLSVESPVSSEQSTTTRADMNSEVSDENLRILSSKIADSFLHFGSRTLGFTQNELEMCQSMSDDESKQALRMLLKWKRRLGHLATTSNLLGLLQKEGYGSSVWGFLADNEEPSQSTSESTDKSKDFEPYQTCVIKDYNSKSPDEISIKKGDFIKIQDKGKIGWYYGYVRGKGGWIPKNCIGEEESTKRLLFRFRVQTSTECDLRSRVGNVKCPTGEDLDVIEETSILSRLCYRVRNKDGLVGVVSADKCRKVSQSNPILWERDWFHQDLSRREAENKLNPCSRGTFLIRDASNMPGNFVLSVRTKEDVANFMISCHSYGYTAYNHEFSSLQEIIDYFKKNVIRDGLFLKSPV</sequence>
<keyword evidence="1 4" id="KW-0728">SH3 domain</keyword>
<proteinExistence type="predicted"/>
<keyword evidence="2 3" id="KW-0727">SH2 domain</keyword>
<protein>
    <submittedName>
        <fullName evidence="9">GRB2-related adapter protein 2</fullName>
    </submittedName>
</protein>
<feature type="domain" description="Death" evidence="8">
    <location>
        <begin position="196"/>
        <end position="246"/>
    </location>
</feature>
<accession>A0A9Q1BD08</accession>
<dbReference type="PANTHER" id="PTHR46037">
    <property type="entry name" value="PROTEIN ENHANCER OF SEVENLESS 2B"/>
    <property type="match status" value="1"/>
</dbReference>
<dbReference type="InterPro" id="IPR036028">
    <property type="entry name" value="SH3-like_dom_sf"/>
</dbReference>
<evidence type="ECO:0000256" key="1">
    <source>
        <dbReference type="ARBA" id="ARBA00022443"/>
    </source>
</evidence>
<dbReference type="CDD" id="cd00173">
    <property type="entry name" value="SH2"/>
    <property type="match status" value="1"/>
</dbReference>
<dbReference type="SMART" id="SM00326">
    <property type="entry name" value="SH3"/>
    <property type="match status" value="1"/>
</dbReference>
<feature type="region of interest" description="Disordered" evidence="5">
    <location>
        <begin position="105"/>
        <end position="173"/>
    </location>
</feature>
<feature type="domain" description="SH3" evidence="7">
    <location>
        <begin position="277"/>
        <end position="336"/>
    </location>
</feature>
<organism evidence="9 10">
    <name type="scientific">Holothuria leucospilota</name>
    <name type="common">Black long sea cucumber</name>
    <name type="synonym">Mertensiothuria leucospilota</name>
    <dbReference type="NCBI Taxonomy" id="206669"/>
    <lineage>
        <taxon>Eukaryota</taxon>
        <taxon>Metazoa</taxon>
        <taxon>Echinodermata</taxon>
        <taxon>Eleutherozoa</taxon>
        <taxon>Echinozoa</taxon>
        <taxon>Holothuroidea</taxon>
        <taxon>Aspidochirotacea</taxon>
        <taxon>Aspidochirotida</taxon>
        <taxon>Holothuriidae</taxon>
        <taxon>Holothuria</taxon>
    </lineage>
</organism>
<dbReference type="CDD" id="cd00174">
    <property type="entry name" value="SH3"/>
    <property type="match status" value="1"/>
</dbReference>
<evidence type="ECO:0000313" key="10">
    <source>
        <dbReference type="Proteomes" id="UP001152320"/>
    </source>
</evidence>
<dbReference type="GO" id="GO:0007165">
    <property type="term" value="P:signal transduction"/>
    <property type="evidence" value="ECO:0007669"/>
    <property type="project" value="InterPro"/>
</dbReference>
<feature type="domain" description="SH2" evidence="6">
    <location>
        <begin position="415"/>
        <end position="503"/>
    </location>
</feature>
<dbReference type="CDD" id="cd01670">
    <property type="entry name" value="Death"/>
    <property type="match status" value="1"/>
</dbReference>
<dbReference type="Pfam" id="PF00531">
    <property type="entry name" value="Death"/>
    <property type="match status" value="1"/>
</dbReference>
<dbReference type="SMART" id="SM00252">
    <property type="entry name" value="SH2"/>
    <property type="match status" value="1"/>
</dbReference>
<dbReference type="InterPro" id="IPR043539">
    <property type="entry name" value="Grb2-like"/>
</dbReference>
<dbReference type="Gene3D" id="3.30.505.10">
    <property type="entry name" value="SH2 domain"/>
    <property type="match status" value="1"/>
</dbReference>
<dbReference type="PROSITE" id="PS50001">
    <property type="entry name" value="SH2"/>
    <property type="match status" value="1"/>
</dbReference>
<dbReference type="Pfam" id="PF00017">
    <property type="entry name" value="SH2"/>
    <property type="match status" value="1"/>
</dbReference>